<feature type="coiled-coil region" evidence="4">
    <location>
        <begin position="4"/>
        <end position="38"/>
    </location>
</feature>
<proteinExistence type="inferred from homology"/>
<evidence type="ECO:0000256" key="3">
    <source>
        <dbReference type="ARBA" id="ARBA00022795"/>
    </source>
</evidence>
<keyword evidence="3" id="KW-1005">Bacterial flagellum biogenesis</keyword>
<comment type="similarity">
    <text evidence="2">Belongs to the FlgN family.</text>
</comment>
<keyword evidence="4" id="KW-0175">Coiled coil</keyword>
<organism evidence="5 7">
    <name type="scientific">Tamilnaduibacter salinus</name>
    <dbReference type="NCBI Taxonomy" id="1484056"/>
    <lineage>
        <taxon>Bacteria</taxon>
        <taxon>Pseudomonadati</taxon>
        <taxon>Pseudomonadota</taxon>
        <taxon>Gammaproteobacteria</taxon>
        <taxon>Pseudomonadales</taxon>
        <taxon>Marinobacteraceae</taxon>
        <taxon>Tamilnaduibacter</taxon>
    </lineage>
</organism>
<dbReference type="Proteomes" id="UP000245887">
    <property type="component" value="Unassembled WGS sequence"/>
</dbReference>
<keyword evidence="5" id="KW-0969">Cilium</keyword>
<evidence type="ECO:0000313" key="7">
    <source>
        <dbReference type="Proteomes" id="UP000218332"/>
    </source>
</evidence>
<gene>
    <name evidence="6" type="ORF">C8D92_10288</name>
    <name evidence="5" type="ORF">CF392_12495</name>
</gene>
<keyword evidence="7" id="KW-1185">Reference proteome</keyword>
<sequence length="156" mass="17418">MAAVDDLKKLLQQDVQQLDQLSALLEKERDALKAGQARELEALTKHKDQLLSGVRERAKQKIHTLVAMGYDPKQGQPSRFIRSAGMADLSQLWQEADQRLRHCQERNGVNGRIIGHLQQRLGRLTDIIRGASDQAKLYGERGQSTSVSHTNVLASA</sequence>
<dbReference type="Pfam" id="PF05130">
    <property type="entry name" value="FlgN"/>
    <property type="match status" value="1"/>
</dbReference>
<keyword evidence="5" id="KW-0282">Flagellum</keyword>
<evidence type="ECO:0000256" key="2">
    <source>
        <dbReference type="ARBA" id="ARBA00007703"/>
    </source>
</evidence>
<dbReference type="OrthoDB" id="5734604at2"/>
<evidence type="ECO:0000313" key="5">
    <source>
        <dbReference type="EMBL" id="PAV25145.1"/>
    </source>
</evidence>
<evidence type="ECO:0000256" key="4">
    <source>
        <dbReference type="SAM" id="Coils"/>
    </source>
</evidence>
<dbReference type="EMBL" id="QEKQ01000002">
    <property type="protein sequence ID" value="PVY78053.1"/>
    <property type="molecule type" value="Genomic_DNA"/>
</dbReference>
<evidence type="ECO:0000313" key="6">
    <source>
        <dbReference type="EMBL" id="PVY78053.1"/>
    </source>
</evidence>
<evidence type="ECO:0000256" key="1">
    <source>
        <dbReference type="ARBA" id="ARBA00002397"/>
    </source>
</evidence>
<keyword evidence="5" id="KW-0966">Cell projection</keyword>
<comment type="caution">
    <text evidence="5">The sequence shown here is derived from an EMBL/GenBank/DDBJ whole genome shotgun (WGS) entry which is preliminary data.</text>
</comment>
<protein>
    <submittedName>
        <fullName evidence="6">Flagella synthesis protein FlgN</fullName>
    </submittedName>
    <submittedName>
        <fullName evidence="5">Flagellar biosynthesis protein FlgN</fullName>
    </submittedName>
</protein>
<comment type="function">
    <text evidence="1">Required for the efficient initiation of filament assembly.</text>
</comment>
<reference evidence="6 8" key="2">
    <citation type="submission" date="2018-04" db="EMBL/GenBank/DDBJ databases">
        <title>Genomic Encyclopedia of Type Strains, Phase IV (KMG-IV): sequencing the most valuable type-strain genomes for metagenomic binning, comparative biology and taxonomic classification.</title>
        <authorList>
            <person name="Goeker M."/>
        </authorList>
    </citation>
    <scope>NUCLEOTIDE SEQUENCE [LARGE SCALE GENOMIC DNA]</scope>
    <source>
        <strain evidence="6 8">DSM 28688</strain>
    </source>
</reference>
<dbReference type="SUPFAM" id="SSF140566">
    <property type="entry name" value="FlgN-like"/>
    <property type="match status" value="1"/>
</dbReference>
<dbReference type="RefSeq" id="WP_095611788.1">
    <property type="nucleotide sequence ID" value="NZ_NMPM01000076.1"/>
</dbReference>
<dbReference type="GO" id="GO:0044780">
    <property type="term" value="P:bacterial-type flagellum assembly"/>
    <property type="evidence" value="ECO:0007669"/>
    <property type="project" value="InterPro"/>
</dbReference>
<dbReference type="InterPro" id="IPR036679">
    <property type="entry name" value="FlgN-like_sf"/>
</dbReference>
<dbReference type="Proteomes" id="UP000218332">
    <property type="component" value="Unassembled WGS sequence"/>
</dbReference>
<evidence type="ECO:0000313" key="8">
    <source>
        <dbReference type="Proteomes" id="UP000245887"/>
    </source>
</evidence>
<accession>A0A2A2I1Y5</accession>
<name>A0A2A2I1Y5_9GAMM</name>
<dbReference type="EMBL" id="NMPM01000076">
    <property type="protein sequence ID" value="PAV25145.1"/>
    <property type="molecule type" value="Genomic_DNA"/>
</dbReference>
<reference evidence="5 7" key="1">
    <citation type="submission" date="2017-07" db="EMBL/GenBank/DDBJ databases">
        <title>Tamlnaduibacter salinus (Mi-7) genome sequencing.</title>
        <authorList>
            <person name="Verma A."/>
            <person name="Krishnamurthi S."/>
        </authorList>
    </citation>
    <scope>NUCLEOTIDE SEQUENCE [LARGE SCALE GENOMIC DNA]</scope>
    <source>
        <strain evidence="5 7">Mi-7</strain>
    </source>
</reference>
<dbReference type="Gene3D" id="1.20.58.300">
    <property type="entry name" value="FlgN-like"/>
    <property type="match status" value="1"/>
</dbReference>
<dbReference type="AlphaFoldDB" id="A0A2A2I1Y5"/>
<dbReference type="InterPro" id="IPR007809">
    <property type="entry name" value="FlgN-like"/>
</dbReference>